<accession>A0A813QYP0</accession>
<dbReference type="Proteomes" id="UP000663860">
    <property type="component" value="Unassembled WGS sequence"/>
</dbReference>
<evidence type="ECO:0000313" key="2">
    <source>
        <dbReference type="EMBL" id="CAF1430103.1"/>
    </source>
</evidence>
<protein>
    <submittedName>
        <fullName evidence="1">Uncharacterized protein</fullName>
    </submittedName>
</protein>
<dbReference type="AlphaFoldDB" id="A0A813QYP0"/>
<evidence type="ECO:0000313" key="3">
    <source>
        <dbReference type="EMBL" id="CAF4007091.1"/>
    </source>
</evidence>
<sequence length="168" mass="19254">MEEIFDKCIGDVRIEENGYVVTRGTSINSGEVRGKQEYTSGKHRLRFSIEKKSSAWIFIGIISKTTPIKQNSYKSLSFYGWASYDHYYAGGLIKRKGDIFSVYDILENDTIELLINATAQIVQYTNERTKQTQQLTVDITKCPLPWQILINLNGCEDRIRLLSLTDTL</sequence>
<evidence type="ECO:0000313" key="4">
    <source>
        <dbReference type="EMBL" id="CAF4032590.1"/>
    </source>
</evidence>
<dbReference type="SUPFAM" id="SSF49899">
    <property type="entry name" value="Concanavalin A-like lectins/glucanases"/>
    <property type="match status" value="1"/>
</dbReference>
<name>A0A813QYP0_9BILA</name>
<dbReference type="InterPro" id="IPR013320">
    <property type="entry name" value="ConA-like_dom_sf"/>
</dbReference>
<dbReference type="InterPro" id="IPR043136">
    <property type="entry name" value="B30.2/SPRY_sf"/>
</dbReference>
<dbReference type="EMBL" id="CAJOBB010003296">
    <property type="protein sequence ID" value="CAF4032590.1"/>
    <property type="molecule type" value="Genomic_DNA"/>
</dbReference>
<dbReference type="Gene3D" id="2.60.120.920">
    <property type="match status" value="1"/>
</dbReference>
<dbReference type="EMBL" id="CAJOAY010003178">
    <property type="protein sequence ID" value="CAF4007091.1"/>
    <property type="molecule type" value="Genomic_DNA"/>
</dbReference>
<dbReference type="EMBL" id="CAJNON010000012">
    <property type="protein sequence ID" value="CAF0772933.1"/>
    <property type="molecule type" value="Genomic_DNA"/>
</dbReference>
<organism evidence="1 5">
    <name type="scientific">Adineta steineri</name>
    <dbReference type="NCBI Taxonomy" id="433720"/>
    <lineage>
        <taxon>Eukaryota</taxon>
        <taxon>Metazoa</taxon>
        <taxon>Spiralia</taxon>
        <taxon>Gnathifera</taxon>
        <taxon>Rotifera</taxon>
        <taxon>Eurotatoria</taxon>
        <taxon>Bdelloidea</taxon>
        <taxon>Adinetida</taxon>
        <taxon>Adinetidae</taxon>
        <taxon>Adineta</taxon>
    </lineage>
</organism>
<dbReference type="Proteomes" id="UP000663891">
    <property type="component" value="Unassembled WGS sequence"/>
</dbReference>
<reference evidence="1" key="1">
    <citation type="submission" date="2021-02" db="EMBL/GenBank/DDBJ databases">
        <authorList>
            <person name="Nowell W R."/>
        </authorList>
    </citation>
    <scope>NUCLEOTIDE SEQUENCE</scope>
</reference>
<proteinExistence type="predicted"/>
<dbReference type="Proteomes" id="UP000663881">
    <property type="component" value="Unassembled WGS sequence"/>
</dbReference>
<comment type="caution">
    <text evidence="1">The sequence shown here is derived from an EMBL/GenBank/DDBJ whole genome shotgun (WGS) entry which is preliminary data.</text>
</comment>
<dbReference type="OrthoDB" id="10052497at2759"/>
<evidence type="ECO:0000313" key="5">
    <source>
        <dbReference type="Proteomes" id="UP000663891"/>
    </source>
</evidence>
<gene>
    <name evidence="2" type="ORF">IZO911_LOCUS41181</name>
    <name evidence="4" type="ORF">KXQ929_LOCUS30382</name>
    <name evidence="3" type="ORF">OKA104_LOCUS30138</name>
    <name evidence="1" type="ORF">VCS650_LOCUS2478</name>
</gene>
<dbReference type="EMBL" id="CAJNOE010001518">
    <property type="protein sequence ID" value="CAF1430103.1"/>
    <property type="molecule type" value="Genomic_DNA"/>
</dbReference>
<evidence type="ECO:0000313" key="1">
    <source>
        <dbReference type="EMBL" id="CAF0772933.1"/>
    </source>
</evidence>
<dbReference type="Proteomes" id="UP000663868">
    <property type="component" value="Unassembled WGS sequence"/>
</dbReference>